<protein>
    <submittedName>
        <fullName evidence="1">Uncharacterized protein</fullName>
    </submittedName>
</protein>
<evidence type="ECO:0000313" key="2">
    <source>
        <dbReference type="Proteomes" id="UP000828390"/>
    </source>
</evidence>
<proteinExistence type="predicted"/>
<sequence length="176" mass="20503">MDVRLKAIETNVSKITPIKDLTYLRAQVSEIREESNSTSKRIHHIETFCSTFSDITDDIINSRKHIEDELSSVKKHNSWLENQMHILSKQNNSLYMQCLDNQTRQMEKNLIVFGIEEARNRNLRDNTEQTLSAALTEHLQENRNINTNNVIDIRALTFSRVYRVGNSAKADRDTIR</sequence>
<keyword evidence="2" id="KW-1185">Reference proteome</keyword>
<reference evidence="1" key="1">
    <citation type="journal article" date="2019" name="bioRxiv">
        <title>The Genome of the Zebra Mussel, Dreissena polymorpha: A Resource for Invasive Species Research.</title>
        <authorList>
            <person name="McCartney M.A."/>
            <person name="Auch B."/>
            <person name="Kono T."/>
            <person name="Mallez S."/>
            <person name="Zhang Y."/>
            <person name="Obille A."/>
            <person name="Becker A."/>
            <person name="Abrahante J.E."/>
            <person name="Garbe J."/>
            <person name="Badalamenti J.P."/>
            <person name="Herman A."/>
            <person name="Mangelson H."/>
            <person name="Liachko I."/>
            <person name="Sullivan S."/>
            <person name="Sone E.D."/>
            <person name="Koren S."/>
            <person name="Silverstein K.A.T."/>
            <person name="Beckman K.B."/>
            <person name="Gohl D.M."/>
        </authorList>
    </citation>
    <scope>NUCLEOTIDE SEQUENCE</scope>
    <source>
        <strain evidence="1">Duluth1</strain>
        <tissue evidence="1">Whole animal</tissue>
    </source>
</reference>
<name>A0A9D4G4Z6_DREPO</name>
<dbReference type="Proteomes" id="UP000828390">
    <property type="component" value="Unassembled WGS sequence"/>
</dbReference>
<organism evidence="1 2">
    <name type="scientific">Dreissena polymorpha</name>
    <name type="common">Zebra mussel</name>
    <name type="synonym">Mytilus polymorpha</name>
    <dbReference type="NCBI Taxonomy" id="45954"/>
    <lineage>
        <taxon>Eukaryota</taxon>
        <taxon>Metazoa</taxon>
        <taxon>Spiralia</taxon>
        <taxon>Lophotrochozoa</taxon>
        <taxon>Mollusca</taxon>
        <taxon>Bivalvia</taxon>
        <taxon>Autobranchia</taxon>
        <taxon>Heteroconchia</taxon>
        <taxon>Euheterodonta</taxon>
        <taxon>Imparidentia</taxon>
        <taxon>Neoheterodontei</taxon>
        <taxon>Myida</taxon>
        <taxon>Dreissenoidea</taxon>
        <taxon>Dreissenidae</taxon>
        <taxon>Dreissena</taxon>
    </lineage>
</organism>
<accession>A0A9D4G4Z6</accession>
<evidence type="ECO:0000313" key="1">
    <source>
        <dbReference type="EMBL" id="KAH3810451.1"/>
    </source>
</evidence>
<reference evidence="1" key="2">
    <citation type="submission" date="2020-11" db="EMBL/GenBank/DDBJ databases">
        <authorList>
            <person name="McCartney M.A."/>
            <person name="Auch B."/>
            <person name="Kono T."/>
            <person name="Mallez S."/>
            <person name="Becker A."/>
            <person name="Gohl D.M."/>
            <person name="Silverstein K.A.T."/>
            <person name="Koren S."/>
            <person name="Bechman K.B."/>
            <person name="Herman A."/>
            <person name="Abrahante J.E."/>
            <person name="Garbe J."/>
        </authorList>
    </citation>
    <scope>NUCLEOTIDE SEQUENCE</scope>
    <source>
        <strain evidence="1">Duluth1</strain>
        <tissue evidence="1">Whole animal</tissue>
    </source>
</reference>
<comment type="caution">
    <text evidence="1">The sequence shown here is derived from an EMBL/GenBank/DDBJ whole genome shotgun (WGS) entry which is preliminary data.</text>
</comment>
<gene>
    <name evidence="1" type="ORF">DPMN_138843</name>
</gene>
<dbReference type="EMBL" id="JAIWYP010000006">
    <property type="protein sequence ID" value="KAH3810451.1"/>
    <property type="molecule type" value="Genomic_DNA"/>
</dbReference>
<dbReference type="AlphaFoldDB" id="A0A9D4G4Z6"/>